<proteinExistence type="predicted"/>
<evidence type="ECO:0000313" key="1">
    <source>
        <dbReference type="EMBL" id="KAG6471480.1"/>
    </source>
</evidence>
<protein>
    <submittedName>
        <fullName evidence="1">Uncharacterized protein</fullName>
    </submittedName>
</protein>
<gene>
    <name evidence="1" type="ORF">ZIOFF_068922</name>
</gene>
<dbReference type="PANTHER" id="PTHR34190">
    <property type="entry name" value="EXPRESSED PROTEIN"/>
    <property type="match status" value="1"/>
</dbReference>
<reference evidence="1 2" key="1">
    <citation type="submission" date="2020-08" db="EMBL/GenBank/DDBJ databases">
        <title>Plant Genome Project.</title>
        <authorList>
            <person name="Zhang R.-G."/>
        </authorList>
    </citation>
    <scope>NUCLEOTIDE SEQUENCE [LARGE SCALE GENOMIC DNA]</scope>
    <source>
        <tissue evidence="1">Rhizome</tissue>
    </source>
</reference>
<accession>A0A8J5C3D7</accession>
<sequence>MDDQSRSSAPVESLVSRLDQFDLRLRQIEEKQRLLPAPECYFTADVKLLAKKRRGGGGGGGGGQHCRYTSLSAMHDLEIKDALLDRLHMLETRIRQLSSELDKDIGGGGASPAETVVRAEKNKESGGARSWRSVVSFKSGARELPSQKPIIIKNENLLIGKKNTILTGINKSDKIGEVGGRSFYLQTNRHFDTFHFESASSDLTPQSIPSDFFLAFVTKGLQKIGRRTRKIWRMVACIACIFD</sequence>
<name>A0A8J5C3D7_ZINOF</name>
<organism evidence="1 2">
    <name type="scientific">Zingiber officinale</name>
    <name type="common">Ginger</name>
    <name type="synonym">Amomum zingiber</name>
    <dbReference type="NCBI Taxonomy" id="94328"/>
    <lineage>
        <taxon>Eukaryota</taxon>
        <taxon>Viridiplantae</taxon>
        <taxon>Streptophyta</taxon>
        <taxon>Embryophyta</taxon>
        <taxon>Tracheophyta</taxon>
        <taxon>Spermatophyta</taxon>
        <taxon>Magnoliopsida</taxon>
        <taxon>Liliopsida</taxon>
        <taxon>Zingiberales</taxon>
        <taxon>Zingiberaceae</taxon>
        <taxon>Zingiber</taxon>
    </lineage>
</organism>
<dbReference type="AlphaFoldDB" id="A0A8J5C3D7"/>
<dbReference type="EMBL" id="JACMSC010000020">
    <property type="protein sequence ID" value="KAG6471480.1"/>
    <property type="molecule type" value="Genomic_DNA"/>
</dbReference>
<dbReference type="PANTHER" id="PTHR34190:SF9">
    <property type="entry name" value="BZIP DOMAIN-CONTAINING PROTEIN"/>
    <property type="match status" value="1"/>
</dbReference>
<dbReference type="Proteomes" id="UP000734854">
    <property type="component" value="Unassembled WGS sequence"/>
</dbReference>
<keyword evidence="2" id="KW-1185">Reference proteome</keyword>
<evidence type="ECO:0000313" key="2">
    <source>
        <dbReference type="Proteomes" id="UP000734854"/>
    </source>
</evidence>
<comment type="caution">
    <text evidence="1">The sequence shown here is derived from an EMBL/GenBank/DDBJ whole genome shotgun (WGS) entry which is preliminary data.</text>
</comment>